<keyword evidence="1" id="KW-0472">Membrane</keyword>
<keyword evidence="1" id="KW-1133">Transmembrane helix</keyword>
<comment type="caution">
    <text evidence="2">The sequence shown here is derived from an EMBL/GenBank/DDBJ whole genome shotgun (WGS) entry which is preliminary data.</text>
</comment>
<dbReference type="AlphaFoldDB" id="A0A2I0KDD4"/>
<keyword evidence="3" id="KW-1185">Reference proteome</keyword>
<reference evidence="2 3" key="1">
    <citation type="submission" date="2017-11" db="EMBL/GenBank/DDBJ databases">
        <title>De-novo sequencing of pomegranate (Punica granatum L.) genome.</title>
        <authorList>
            <person name="Akparov Z."/>
            <person name="Amiraslanov A."/>
            <person name="Hajiyeva S."/>
            <person name="Abbasov M."/>
            <person name="Kaur K."/>
            <person name="Hamwieh A."/>
            <person name="Solovyev V."/>
            <person name="Salamov A."/>
            <person name="Braich B."/>
            <person name="Kosarev P."/>
            <person name="Mahmoud A."/>
            <person name="Hajiyev E."/>
            <person name="Babayeva S."/>
            <person name="Izzatullayeva V."/>
            <person name="Mammadov A."/>
            <person name="Mammadov A."/>
            <person name="Sharifova S."/>
            <person name="Ojaghi J."/>
            <person name="Eynullazada K."/>
            <person name="Bayramov B."/>
            <person name="Abdulazimova A."/>
            <person name="Shahmuradov I."/>
        </authorList>
    </citation>
    <scope>NUCLEOTIDE SEQUENCE [LARGE SCALE GENOMIC DNA]</scope>
    <source>
        <strain evidence="3">cv. AG2017</strain>
        <tissue evidence="2">Leaf</tissue>
    </source>
</reference>
<protein>
    <submittedName>
        <fullName evidence="2">Uncharacterized protein</fullName>
    </submittedName>
</protein>
<evidence type="ECO:0000313" key="2">
    <source>
        <dbReference type="EMBL" id="PKI66153.1"/>
    </source>
</evidence>
<dbReference type="EMBL" id="PGOL01000685">
    <property type="protein sequence ID" value="PKI66153.1"/>
    <property type="molecule type" value="Genomic_DNA"/>
</dbReference>
<gene>
    <name evidence="2" type="ORF">CRG98_013451</name>
</gene>
<feature type="transmembrane region" description="Helical" evidence="1">
    <location>
        <begin position="149"/>
        <end position="170"/>
    </location>
</feature>
<evidence type="ECO:0000256" key="1">
    <source>
        <dbReference type="SAM" id="Phobius"/>
    </source>
</evidence>
<organism evidence="2 3">
    <name type="scientific">Punica granatum</name>
    <name type="common">Pomegranate</name>
    <dbReference type="NCBI Taxonomy" id="22663"/>
    <lineage>
        <taxon>Eukaryota</taxon>
        <taxon>Viridiplantae</taxon>
        <taxon>Streptophyta</taxon>
        <taxon>Embryophyta</taxon>
        <taxon>Tracheophyta</taxon>
        <taxon>Spermatophyta</taxon>
        <taxon>Magnoliopsida</taxon>
        <taxon>eudicotyledons</taxon>
        <taxon>Gunneridae</taxon>
        <taxon>Pentapetalae</taxon>
        <taxon>rosids</taxon>
        <taxon>malvids</taxon>
        <taxon>Myrtales</taxon>
        <taxon>Lythraceae</taxon>
        <taxon>Punica</taxon>
    </lineage>
</organism>
<name>A0A2I0KDD4_PUNGR</name>
<evidence type="ECO:0000313" key="3">
    <source>
        <dbReference type="Proteomes" id="UP000233551"/>
    </source>
</evidence>
<dbReference type="Proteomes" id="UP000233551">
    <property type="component" value="Unassembled WGS sequence"/>
</dbReference>
<keyword evidence="1" id="KW-0812">Transmembrane</keyword>
<feature type="transmembrane region" description="Helical" evidence="1">
    <location>
        <begin position="107"/>
        <end position="129"/>
    </location>
</feature>
<accession>A0A2I0KDD4</accession>
<sequence length="236" mass="26872">MAKADLPSQVRLTNANFFLTESITACSDAYLFARPHASTNDRARLTHVQACSHWPMHTSSTHPIHVPRRAHTTPTKPPCIYCIGLWLRIGFWPCMGLWPRIRFRPCIYYFWPSALHLLLFGFGPASGFAPAFTVLGFDPALGFSSTWGFGPISGFGLASGFGPAFTTFGLRPRIGLWPRIGFRPCIYCFRLWPFIRPRPLIYCFQEHAEERCVSSRFLENLSQTLFLYFDEGGVRR</sequence>
<proteinExistence type="predicted"/>